<proteinExistence type="predicted"/>
<dbReference type="EMBL" id="NDHI03003379">
    <property type="protein sequence ID" value="PNJ73072.1"/>
    <property type="molecule type" value="Genomic_DNA"/>
</dbReference>
<organism evidence="1">
    <name type="scientific">Pongo abelii</name>
    <name type="common">Sumatran orangutan</name>
    <name type="synonym">Pongo pygmaeus abelii</name>
    <dbReference type="NCBI Taxonomy" id="9601"/>
    <lineage>
        <taxon>Eukaryota</taxon>
        <taxon>Metazoa</taxon>
        <taxon>Chordata</taxon>
        <taxon>Craniata</taxon>
        <taxon>Vertebrata</taxon>
        <taxon>Euteleostomi</taxon>
        <taxon>Mammalia</taxon>
        <taxon>Eutheria</taxon>
        <taxon>Euarchontoglires</taxon>
        <taxon>Primates</taxon>
        <taxon>Haplorrhini</taxon>
        <taxon>Catarrhini</taxon>
        <taxon>Hominidae</taxon>
        <taxon>Pongo</taxon>
    </lineage>
</organism>
<evidence type="ECO:0000313" key="1">
    <source>
        <dbReference type="EMBL" id="PNJ73072.1"/>
    </source>
</evidence>
<dbReference type="AlphaFoldDB" id="A0A2J8WTH5"/>
<accession>A0A2J8WTH5</accession>
<reference evidence="1" key="1">
    <citation type="submission" date="2017-12" db="EMBL/GenBank/DDBJ databases">
        <title>High-resolution comparative analysis of great ape genomes.</title>
        <authorList>
            <person name="Pollen A."/>
            <person name="Hastie A."/>
            <person name="Hormozdiari F."/>
            <person name="Dougherty M."/>
            <person name="Liu R."/>
            <person name="Chaisson M."/>
            <person name="Hoppe E."/>
            <person name="Hill C."/>
            <person name="Pang A."/>
            <person name="Hillier L."/>
            <person name="Baker C."/>
            <person name="Armstrong J."/>
            <person name="Shendure J."/>
            <person name="Paten B."/>
            <person name="Wilson R."/>
            <person name="Chao H."/>
            <person name="Schneider V."/>
            <person name="Ventura M."/>
            <person name="Kronenberg Z."/>
            <person name="Murali S."/>
            <person name="Gordon D."/>
            <person name="Cantsilieris S."/>
            <person name="Munson K."/>
            <person name="Nelson B."/>
            <person name="Raja A."/>
            <person name="Underwood J."/>
            <person name="Diekhans M."/>
            <person name="Fiddes I."/>
            <person name="Haussler D."/>
            <person name="Eichler E."/>
        </authorList>
    </citation>
    <scope>NUCLEOTIDE SEQUENCE [LARGE SCALE GENOMIC DNA]</scope>
    <source>
        <strain evidence="1">Susie</strain>
    </source>
</reference>
<gene>
    <name evidence="1" type="ORF">CR201_G0007808</name>
</gene>
<name>A0A2J8WTH5_PONAB</name>
<protein>
    <submittedName>
        <fullName evidence="1">MLF1 isoform 8</fullName>
    </submittedName>
</protein>
<comment type="caution">
    <text evidence="1">The sequence shown here is derived from an EMBL/GenBank/DDBJ whole genome shotgun (WGS) entry which is preliminary data.</text>
</comment>
<sequence>MFRMLSSSFEDDPFFSWSYSAAAETKAQEALGTIIRTLSPFLHTEKICDR</sequence>